<feature type="domain" description="Amidohydrolase-related" evidence="1">
    <location>
        <begin position="8"/>
        <end position="266"/>
    </location>
</feature>
<protein>
    <submittedName>
        <fullName evidence="2">Amidohydrolase</fullName>
    </submittedName>
</protein>
<evidence type="ECO:0000313" key="3">
    <source>
        <dbReference type="Proteomes" id="UP000292939"/>
    </source>
</evidence>
<gene>
    <name evidence="2" type="ORF">DW355_01120</name>
</gene>
<keyword evidence="2" id="KW-0378">Hydrolase</keyword>
<dbReference type="GO" id="GO:0016787">
    <property type="term" value="F:hydrolase activity"/>
    <property type="evidence" value="ECO:0007669"/>
    <property type="project" value="UniProtKB-KW"/>
</dbReference>
<dbReference type="Proteomes" id="UP000292939">
    <property type="component" value="Chromosome"/>
</dbReference>
<dbReference type="InterPro" id="IPR032466">
    <property type="entry name" value="Metal_Hydrolase"/>
</dbReference>
<evidence type="ECO:0000313" key="2">
    <source>
        <dbReference type="EMBL" id="QBK03555.1"/>
    </source>
</evidence>
<dbReference type="SUPFAM" id="SSF51556">
    <property type="entry name" value="Metallo-dependent hydrolases"/>
    <property type="match status" value="1"/>
</dbReference>
<dbReference type="PANTHER" id="PTHR35563:SF2">
    <property type="entry name" value="BARREL METAL-DEPENDENT HYDROLASE, PUTATIVE (AFU_ORTHOLOGUE AFUA_1G16240)-RELATED"/>
    <property type="match status" value="1"/>
</dbReference>
<evidence type="ECO:0000259" key="1">
    <source>
        <dbReference type="Pfam" id="PF04909"/>
    </source>
</evidence>
<proteinExistence type="predicted"/>
<organism evidence="2 3">
    <name type="scientific">Hylemonella gracilis</name>
    <dbReference type="NCBI Taxonomy" id="80880"/>
    <lineage>
        <taxon>Bacteria</taxon>
        <taxon>Pseudomonadati</taxon>
        <taxon>Pseudomonadota</taxon>
        <taxon>Betaproteobacteria</taxon>
        <taxon>Burkholderiales</taxon>
        <taxon>Comamonadaceae</taxon>
        <taxon>Hylemonella</taxon>
    </lineage>
</organism>
<dbReference type="AlphaFoldDB" id="A0A4P6UHS4"/>
<dbReference type="Gene3D" id="3.20.20.140">
    <property type="entry name" value="Metal-dependent hydrolases"/>
    <property type="match status" value="1"/>
</dbReference>
<dbReference type="KEGG" id="hgr:DW355_01120"/>
<dbReference type="Pfam" id="PF04909">
    <property type="entry name" value="Amidohydro_2"/>
    <property type="match status" value="1"/>
</dbReference>
<dbReference type="EMBL" id="CP031395">
    <property type="protein sequence ID" value="QBK03555.1"/>
    <property type="molecule type" value="Genomic_DNA"/>
</dbReference>
<reference evidence="2 3" key="1">
    <citation type="submission" date="2018-07" db="EMBL/GenBank/DDBJ databases">
        <title>Exploring interactions and the metabolic potential of the ultra-small soil bacteria Hylemonella gracilis.</title>
        <authorList>
            <person name="Tyc O."/>
            <person name="Kulkarni P."/>
            <person name="Gawehns F."/>
            <person name="Hundscheid M."/>
            <person name="Zweers H."/>
            <person name="Garbeva P."/>
        </authorList>
    </citation>
    <scope>NUCLEOTIDE SEQUENCE [LARGE SCALE GENOMIC DNA]</scope>
    <source>
        <strain evidence="2 3">NS1</strain>
    </source>
</reference>
<dbReference type="InterPro" id="IPR006680">
    <property type="entry name" value="Amidohydro-rel"/>
</dbReference>
<dbReference type="PANTHER" id="PTHR35563">
    <property type="entry name" value="BARREL METAL-DEPENDENT HYDROLASE, PUTATIVE (AFU_ORTHOLOGUE AFUA_1G16240)-RELATED"/>
    <property type="match status" value="1"/>
</dbReference>
<dbReference type="InterPro" id="IPR052358">
    <property type="entry name" value="Aro_Compnd_Degr_Hydrolases"/>
</dbReference>
<sequence>MISHEGACDCHIHVFEDRYPLAPTATFKPPHAPAADYRQVQRSLGLARVVVVQPTGYGFDNSCTLEAMKQLGPGARGIAVIRHDVDHAELLRLHEAGIRGVRFMMLPGGVLPWSDLEPMARRIAPLGWNINLQLDGHELATHEAMLTTLPCKLVIDHLGKFLGPVNQDSAGFQALRHLLDRGSSWVKLSAPYESSRSGPPDYDDVRWIPERLATEFPERCLWASNWPHPNVTPTPRAEAMLEWFFSCVRDDITRAKILATNPATLYEMP</sequence>
<dbReference type="RefSeq" id="WP_131277240.1">
    <property type="nucleotide sequence ID" value="NZ_CP031395.1"/>
</dbReference>
<accession>A0A4P6UHS4</accession>
<name>A0A4P6UHS4_9BURK</name>
<dbReference type="OrthoDB" id="9787654at2"/>